<evidence type="ECO:0000256" key="10">
    <source>
        <dbReference type="SAM" id="Coils"/>
    </source>
</evidence>
<dbReference type="SUPFAM" id="SSF56112">
    <property type="entry name" value="Protein kinase-like (PK-like)"/>
    <property type="match status" value="1"/>
</dbReference>
<dbReference type="CDD" id="cd00156">
    <property type="entry name" value="REC"/>
    <property type="match status" value="1"/>
</dbReference>
<accession>U5H257</accession>
<dbReference type="InterPro" id="IPR004358">
    <property type="entry name" value="Sig_transdc_His_kin-like_C"/>
</dbReference>
<dbReference type="Gene3D" id="3.40.50.300">
    <property type="entry name" value="P-loop containing nucleotide triphosphate hydrolases"/>
    <property type="match status" value="1"/>
</dbReference>
<comment type="catalytic activity">
    <reaction evidence="1">
        <text>ATP + protein L-histidine = ADP + protein N-phospho-L-histidine.</text>
        <dbReference type="EC" id="2.7.13.3"/>
    </reaction>
</comment>
<organism evidence="15">
    <name type="scientific">Microbotryum lychnidis-dioicae (strain p1A1 Lamole / MvSl-1064)</name>
    <name type="common">Anther smut fungus</name>
    <dbReference type="NCBI Taxonomy" id="683840"/>
    <lineage>
        <taxon>Eukaryota</taxon>
        <taxon>Fungi</taxon>
        <taxon>Dikarya</taxon>
        <taxon>Basidiomycota</taxon>
        <taxon>Pucciniomycotina</taxon>
        <taxon>Microbotryomycetes</taxon>
        <taxon>Microbotryales</taxon>
        <taxon>Microbotryaceae</taxon>
        <taxon>Microbotryum</taxon>
    </lineage>
</organism>
<feature type="domain" description="Response regulatory" evidence="14">
    <location>
        <begin position="2388"/>
        <end position="2506"/>
    </location>
</feature>
<keyword evidence="17" id="KW-1185">Reference proteome</keyword>
<dbReference type="SMART" id="SM00448">
    <property type="entry name" value="REC"/>
    <property type="match status" value="2"/>
</dbReference>
<evidence type="ECO:0000259" key="14">
    <source>
        <dbReference type="PROSITE" id="PS50110"/>
    </source>
</evidence>
<dbReference type="CDD" id="cd16922">
    <property type="entry name" value="HATPase_EvgS-ArcB-TorS-like"/>
    <property type="match status" value="1"/>
</dbReference>
<dbReference type="InterPro" id="IPR027417">
    <property type="entry name" value="P-loop_NTPase"/>
</dbReference>
<dbReference type="PROSITE" id="PS50011">
    <property type="entry name" value="PROTEIN_KINASE_DOM"/>
    <property type="match status" value="1"/>
</dbReference>
<feature type="domain" description="Response regulatory" evidence="14">
    <location>
        <begin position="2243"/>
        <end position="2360"/>
    </location>
</feature>
<reference evidence="16" key="4">
    <citation type="submission" date="2015-06" db="UniProtKB">
        <authorList>
            <consortium name="EnsemblFungi"/>
        </authorList>
    </citation>
    <scope>IDENTIFICATION</scope>
</reference>
<evidence type="ECO:0000256" key="7">
    <source>
        <dbReference type="ARBA" id="ARBA00022840"/>
    </source>
</evidence>
<dbReference type="InterPro" id="IPR000719">
    <property type="entry name" value="Prot_kinase_dom"/>
</dbReference>
<feature type="compositionally biased region" description="Low complexity" evidence="11">
    <location>
        <begin position="47"/>
        <end position="62"/>
    </location>
</feature>
<dbReference type="OrthoDB" id="10266508at2759"/>
<dbReference type="EMBL" id="GL541650">
    <property type="protein sequence ID" value="KDE08412.1"/>
    <property type="molecule type" value="Genomic_DNA"/>
</dbReference>
<dbReference type="SUPFAM" id="SSF55781">
    <property type="entry name" value="GAF domain-like"/>
    <property type="match status" value="1"/>
</dbReference>
<dbReference type="InterPro" id="IPR011006">
    <property type="entry name" value="CheY-like_superfamily"/>
</dbReference>
<dbReference type="Gene3D" id="3.30.565.10">
    <property type="entry name" value="Histidine kinase-like ATPase, C-terminal domain"/>
    <property type="match status" value="1"/>
</dbReference>
<dbReference type="PROSITE" id="PS50110">
    <property type="entry name" value="RESPONSE_REGULATORY"/>
    <property type="match status" value="2"/>
</dbReference>
<dbReference type="SUPFAM" id="SSF52540">
    <property type="entry name" value="P-loop containing nucleoside triphosphate hydrolases"/>
    <property type="match status" value="1"/>
</dbReference>
<evidence type="ECO:0000259" key="12">
    <source>
        <dbReference type="PROSITE" id="PS50011"/>
    </source>
</evidence>
<dbReference type="Pfam" id="PF00072">
    <property type="entry name" value="Response_reg"/>
    <property type="match status" value="2"/>
</dbReference>
<dbReference type="Pfam" id="PF13185">
    <property type="entry name" value="GAF_2"/>
    <property type="match status" value="1"/>
</dbReference>
<dbReference type="InterPro" id="IPR001789">
    <property type="entry name" value="Sig_transdc_resp-reg_receiver"/>
</dbReference>
<feature type="region of interest" description="Disordered" evidence="11">
    <location>
        <begin position="980"/>
        <end position="1005"/>
    </location>
</feature>
<dbReference type="FunFam" id="1.10.287.130:FF:000002">
    <property type="entry name" value="Two-component osmosensing histidine kinase"/>
    <property type="match status" value="1"/>
</dbReference>
<dbReference type="CDD" id="cd00082">
    <property type="entry name" value="HisKA"/>
    <property type="match status" value="1"/>
</dbReference>
<evidence type="ECO:0000256" key="5">
    <source>
        <dbReference type="ARBA" id="ARBA00022741"/>
    </source>
</evidence>
<dbReference type="InParanoid" id="U5H257"/>
<feature type="modified residue" description="4-aspartylphosphate" evidence="9">
    <location>
        <position position="2297"/>
    </location>
</feature>
<dbReference type="EnsemblFungi" id="MVLG_01447T0">
    <property type="protein sequence ID" value="MVLG_01447T0"/>
    <property type="gene ID" value="MVLG_01447"/>
</dbReference>
<keyword evidence="10" id="KW-0175">Coiled coil</keyword>
<evidence type="ECO:0000256" key="3">
    <source>
        <dbReference type="ARBA" id="ARBA00022553"/>
    </source>
</evidence>
<evidence type="ECO:0000313" key="16">
    <source>
        <dbReference type="EnsemblFungi" id="MVLG_01447T0"/>
    </source>
</evidence>
<proteinExistence type="predicted"/>
<keyword evidence="8" id="KW-0902">Two-component regulatory system</keyword>
<evidence type="ECO:0000256" key="8">
    <source>
        <dbReference type="ARBA" id="ARBA00023012"/>
    </source>
</evidence>
<gene>
    <name evidence="15" type="ORF">MVLG_01447</name>
</gene>
<dbReference type="SMART" id="SM00387">
    <property type="entry name" value="HATPase_c"/>
    <property type="match status" value="1"/>
</dbReference>
<protein>
    <recommendedName>
        <fullName evidence="2">histidine kinase</fullName>
        <ecNumber evidence="2">2.7.13.3</ecNumber>
    </recommendedName>
</protein>
<evidence type="ECO:0000256" key="2">
    <source>
        <dbReference type="ARBA" id="ARBA00012438"/>
    </source>
</evidence>
<feature type="compositionally biased region" description="Low complexity" evidence="11">
    <location>
        <begin position="2605"/>
        <end position="2615"/>
    </location>
</feature>
<dbReference type="Pfam" id="PF00512">
    <property type="entry name" value="HisKA"/>
    <property type="match status" value="1"/>
</dbReference>
<evidence type="ECO:0000259" key="13">
    <source>
        <dbReference type="PROSITE" id="PS50109"/>
    </source>
</evidence>
<reference evidence="17" key="1">
    <citation type="submission" date="2010-11" db="EMBL/GenBank/DDBJ databases">
        <title>The genome sequence of Microbotryum violaceum strain p1A1 Lamole.</title>
        <authorList>
            <person name="Cuomo C."/>
            <person name="Perlin M."/>
            <person name="Young S.K."/>
            <person name="Zeng Q."/>
            <person name="Gargeya S."/>
            <person name="Alvarado L."/>
            <person name="Berlin A."/>
            <person name="Chapman S.B."/>
            <person name="Chen Z."/>
            <person name="Freedman E."/>
            <person name="Gellesch M."/>
            <person name="Goldberg J."/>
            <person name="Griggs A."/>
            <person name="Gujja S."/>
            <person name="Heilman E."/>
            <person name="Heiman D."/>
            <person name="Howarth C."/>
            <person name="Mehta T."/>
            <person name="Neiman D."/>
            <person name="Pearson M."/>
            <person name="Roberts A."/>
            <person name="Saif S."/>
            <person name="Shea T."/>
            <person name="Shenoy N."/>
            <person name="Sisk P."/>
            <person name="Stolte C."/>
            <person name="Sykes S."/>
            <person name="White J."/>
            <person name="Yandava C."/>
            <person name="Haas B."/>
            <person name="Nusbaum C."/>
            <person name="Birren B."/>
        </authorList>
    </citation>
    <scope>NUCLEOTIDE SEQUENCE [LARGE SCALE GENOMIC DNA]</scope>
    <source>
        <strain evidence="17">p1A1 Lamole</strain>
    </source>
</reference>
<dbReference type="PANTHER" id="PTHR45339">
    <property type="entry name" value="HYBRID SIGNAL TRANSDUCTION HISTIDINE KINASE J"/>
    <property type="match status" value="1"/>
</dbReference>
<feature type="region of interest" description="Disordered" evidence="11">
    <location>
        <begin position="151"/>
        <end position="189"/>
    </location>
</feature>
<dbReference type="Gene3D" id="3.40.50.2300">
    <property type="match status" value="2"/>
</dbReference>
<dbReference type="InterPro" id="IPR005467">
    <property type="entry name" value="His_kinase_dom"/>
</dbReference>
<sequence>MSSTEDEGGRKTKRRKVDITIAPFLASASARTAASTLSLSGRDDRSPGAVSTSSGTTSSSTGAGSGSGGAPGSSNVSTAGTALKSPFPGSVATPPASRDRHNPLLTSDGAPVVVTSTFQSIFSPTSTSISFSPLGTPTEAHRDHYFVPPPTIPHHHSPVPHHTPPVHFSDDMSTSSASSSTSGTTTRTMPAPLSQGTFYFLPLPSPTSSLSTPISHAPRPRLTRTESSAMARGGTLHIEGYRDVRIIGAPYDDVVACRAVSINRGDQRVLLKLSLSASVLVASHIRAEISVLNELWEAGIHNCTRIIAREVSRLGTIMVCVDDGLTRFSERYQMRSQPRRNPYWSDPTDLLDAIDIAVKLIRLAASVHGRQIVHGSLRPDCVSISMLGEMQMHDFSCSFRASAEGDTNPIRERGLHEDSLPYIAPECSGRVGRSADYRSDYYSIGAILYEVFAGRAPFADAIDPLDIVHAHITRKPPLMTSLDPSIPMNLSLVIAKLLEKSQDARYQTSEGIVVDLSEIARQVRKQTTTPDLALLLSPTTGENDPATPGETSSNGSGCGSGEFVVGDVDTAAHFRLPPSNKMYGRDESIEQVTKMYRHVRETGEHRFVVVKGPSGVGKTTLVEAVRRPAIQAKGFYTSVKFDQYKSPVPFFAIVQSLSGLLRQVLAEPEASLLRWRKRIHAALGKDGRALADLLPALELIFEPGWVETLPPLVPLGAAESEQRFQSLVRSVLRTFARPGRPLVIVFDDLQWSTLSDLAFIRSLLAEENDTSSRSSSHQTPKMLIALWRDNDVDSEHIVSTQLLAQVPEVHLNLSLEPLSLTDVIDYVGAALQTPPTTKRSKSTAAREDPNIRTLSELILATTKGSPLFVAQLLKSFNTDGFFKFDFQNGKWLYDLHLIANKTVTTDVVDLLMAQMRRLPKPTRYALMVAACLGNEELKSTTLAKATGRSLAELSADLHDATEEGLLFPVGMISPDADVAAADRPAAQASASDEVNSSQEKEAERRAQMHLGSLRARKGPSVPQAYRFFHDRCQQAAYALVTADERSQLHHEIGLRLVASLTEDQLQEQIFDLANQLNLGIELLTTDEDRDRLARFNFLAGQKAQNSTAFEAARKYLQTAWDLLGADGWTRQYQLMSDLVEAFIDVEYSLTDYAASQQFIRLFLSNSSDAVAKLRVYARSVRCGSAMGDSLTAIKAAREGLAQVNMRLPETGSEADALFDEIHDQLKLGVEGIRALSNLEQMTDPIALGVQNLLGALIPPVYFSQIELLGGLTSLALRNTVQHGLSDAGSLFLTLDAVYVRAKYDDLGSALAYGDVAIGYFEKYGGTAYACPTYKVVSSHITAWARPIAETIPNYRTAIAYGLEYRDAEYVGFSCAEICSYLLLSGAPLPGIMSSVEGYAVLVRKFRHELSTLYIGVIHQTLLCLSGRSPNPLEIEGEAFSHADYQICADRPYGTDLHTFHMLRLMILVFFDRTTSPAALESIRIGRDFISGADGLLYPTYFQLFEALCFYDRFDELTKGELHTLDATVAHFAKVSVDSATNFLPLKLWLDAEAARAKSQREEAISAYDLAIALASDSGFVHIAACMNERCAKMLQSPKLSAGYIIEAHAMWSTWGCTPKTSSMLSEHPLLNHPTTSPMPSTGLAYTGSVASPAATADSSDRRTSAYTSVAHSGEDLAMSVTHSEGFESINGSTSRDKRSTVTAMSASKSFFRRPRSIDSQDSISSREEAEHSSEGLKGKNQFEHRSLIATELDLRTVVSASSVLSQELTVDGVVSKLLSLALRTAGAEMGLLVLDKGGSLCAEAIVRSELGDVQHLRRLEPIDAQPDRFPCSVIHYVARTKTMVVNNLDSLGDSITDPYLKANKPLSLLCIALASQSRVTGVLYMENSQTDSAFTPDRLEILSLISGQAASTIERARLVQDLKLANTDLKRSQAALEGYNRNLEETVEDRTLELRHKNDLLQAEIAQKERAQAEMRKAKEIAESATAMKSQFLANMSHELRTPFNAVVSLTTLLLDTSLTPVQTDYVETIKNSSQELLVVINDILDYSKIELDHLELSSEPVQLRSVLESSMDMLAERAATKSVELALVIEETDIRILSDLTRLRQIVVNLLSNAVKFTSEGEIIVTASSRRVEAKGPDGKTMCRVTISVQDTGIGIAKEHYNKLFRVFSQVEGSETTKHFGGTGLGLAISRKLSLLMGGDVTVDSEVGKGSTFTVHIVAPMLETTEIDLYSASQNPDLVGKRCLVVDANATSRNVLHQLVSSFGINTDVPDNPMSAFALASDALRDGKPYDVLILDAFLPAFSALILLRRLRQANINVPAIALTRMGSPIYEEMRQLDCKFLIKPIKRNRIHHTLRQIFPIGAIKLTSPPPASSPFPTGLGVRNPLSILCAEDNPINVKVITHLLKRMAYTTDIAEDGAIALEKVQKKKYDIVFMDVNMPNMDGLEATRRIIELMPNPATRPMIVCLTANAMSDDRDKCLAAGGDGYVSKPILVPDLVAALNDASARVNRRRLSLVGTSGPSDDASSGYNSPFPVVNPFDTAAAAERVGRLSGALALPATCPSLSPAHSPRSIMSRRNRSRKDREDQTGDSSLSDSSPSPPVPHYHSSASPSPS</sequence>
<evidence type="ECO:0000313" key="17">
    <source>
        <dbReference type="Proteomes" id="UP000017200"/>
    </source>
</evidence>
<dbReference type="PROSITE" id="PS50109">
    <property type="entry name" value="HIS_KIN"/>
    <property type="match status" value="1"/>
</dbReference>
<dbReference type="InterPro" id="IPR003594">
    <property type="entry name" value="HATPase_dom"/>
</dbReference>
<dbReference type="InterPro" id="IPR041664">
    <property type="entry name" value="AAA_16"/>
</dbReference>
<evidence type="ECO:0000256" key="1">
    <source>
        <dbReference type="ARBA" id="ARBA00000085"/>
    </source>
</evidence>
<dbReference type="SUPFAM" id="SSF47384">
    <property type="entry name" value="Homodimeric domain of signal transducing histidine kinase"/>
    <property type="match status" value="1"/>
</dbReference>
<dbReference type="EMBL" id="AEIJ01000133">
    <property type="status" value="NOT_ANNOTATED_CDS"/>
    <property type="molecule type" value="Genomic_DNA"/>
</dbReference>
<dbReference type="InterPro" id="IPR011009">
    <property type="entry name" value="Kinase-like_dom_sf"/>
</dbReference>
<feature type="region of interest" description="Disordered" evidence="11">
    <location>
        <begin position="1625"/>
        <end position="1646"/>
    </location>
</feature>
<keyword evidence="4" id="KW-0808">Transferase</keyword>
<evidence type="ECO:0000256" key="11">
    <source>
        <dbReference type="SAM" id="MobiDB-lite"/>
    </source>
</evidence>
<dbReference type="GO" id="GO:0000155">
    <property type="term" value="F:phosphorelay sensor kinase activity"/>
    <property type="evidence" value="ECO:0007669"/>
    <property type="project" value="InterPro"/>
</dbReference>
<dbReference type="Gene3D" id="1.10.510.10">
    <property type="entry name" value="Transferase(Phosphotransferase) domain 1"/>
    <property type="match status" value="1"/>
</dbReference>
<feature type="compositionally biased region" description="Low complexity" evidence="11">
    <location>
        <begin position="25"/>
        <end position="40"/>
    </location>
</feature>
<dbReference type="EC" id="2.7.13.3" evidence="2"/>
<dbReference type="Pfam" id="PF13191">
    <property type="entry name" value="AAA_16"/>
    <property type="match status" value="1"/>
</dbReference>
<dbReference type="Gene3D" id="3.30.450.40">
    <property type="match status" value="1"/>
</dbReference>
<feature type="domain" description="Protein kinase" evidence="12">
    <location>
        <begin position="224"/>
        <end position="519"/>
    </location>
</feature>
<dbReference type="SMART" id="SM00220">
    <property type="entry name" value="S_TKc"/>
    <property type="match status" value="1"/>
</dbReference>
<dbReference type="Gene3D" id="1.10.287.130">
    <property type="match status" value="1"/>
</dbReference>
<feature type="compositionally biased region" description="Low complexity" evidence="11">
    <location>
        <begin position="980"/>
        <end position="992"/>
    </location>
</feature>
<dbReference type="OMA" id="KIEHGSF"/>
<keyword evidence="6 15" id="KW-0418">Kinase</keyword>
<reference evidence="15 17" key="3">
    <citation type="journal article" date="2015" name="BMC Genomics">
        <title>Sex and parasites: genomic and transcriptomic analysis of Microbotryum lychnidis-dioicae, the biotrophic and plant-castrating anther smut fungus.</title>
        <authorList>
            <person name="Perlin M.H."/>
            <person name="Amselem J."/>
            <person name="Fontanillas E."/>
            <person name="Toh S.S."/>
            <person name="Chen Z."/>
            <person name="Goldberg J."/>
            <person name="Duplessis S."/>
            <person name="Henrissat B."/>
            <person name="Young S."/>
            <person name="Zeng Q."/>
            <person name="Aguileta G."/>
            <person name="Petit E."/>
            <person name="Badouin H."/>
            <person name="Andrews J."/>
            <person name="Razeeq D."/>
            <person name="Gabaldon T."/>
            <person name="Quesneville H."/>
            <person name="Giraud T."/>
            <person name="Hood M.E."/>
            <person name="Schultz D.J."/>
            <person name="Cuomo C.A."/>
        </authorList>
    </citation>
    <scope>NUCLEOTIDE SEQUENCE [LARGE SCALE GENOMIC DNA]</scope>
    <source>
        <strain evidence="15">P1A1 Lamole</strain>
        <strain evidence="17">p1A1 Lamole</strain>
    </source>
</reference>
<keyword evidence="5" id="KW-0547">Nucleotide-binding</keyword>
<feature type="coiled-coil region" evidence="10">
    <location>
        <begin position="1922"/>
        <end position="1988"/>
    </location>
</feature>
<feature type="modified residue" description="4-aspartylphosphate" evidence="9">
    <location>
        <position position="2437"/>
    </location>
</feature>
<feature type="region of interest" description="Disordered" evidence="11">
    <location>
        <begin position="1"/>
        <end position="108"/>
    </location>
</feature>
<feature type="region of interest" description="Disordered" evidence="11">
    <location>
        <begin position="1714"/>
        <end position="1738"/>
    </location>
</feature>
<keyword evidence="7" id="KW-0067">ATP-binding</keyword>
<dbReference type="PANTHER" id="PTHR45339:SF5">
    <property type="entry name" value="HISTIDINE KINASE"/>
    <property type="match status" value="1"/>
</dbReference>
<reference evidence="15" key="2">
    <citation type="submission" date="2010-11" db="EMBL/GenBank/DDBJ databases">
        <authorList>
            <consortium name="The Broad Institute Genome Sequencing Platform"/>
            <person name="Earl A."/>
            <person name="Ward D."/>
            <person name="Feldgarden M."/>
            <person name="Gevers D."/>
            <person name="Butler R."/>
            <person name="Young S.K."/>
            <person name="Zeng Q."/>
            <person name="Gargeya S."/>
            <person name="Fitzgerald M."/>
            <person name="Haas B."/>
            <person name="Abouelleil A."/>
            <person name="Alvarado L."/>
            <person name="Arachchi H.M."/>
            <person name="Berlin A."/>
            <person name="Brown A."/>
            <person name="Chapman S.B."/>
            <person name="Chen Z."/>
            <person name="Dunbar C."/>
            <person name="Freedman E."/>
            <person name="Gearin G."/>
            <person name="Gellesch M."/>
            <person name="Goldberg J."/>
            <person name="Griggs A."/>
            <person name="Gujja S."/>
            <person name="Heilman E."/>
            <person name="Heiman D."/>
            <person name="Howarth C."/>
            <person name="Larson L."/>
            <person name="Lui A."/>
            <person name="MacDonald P.J.P."/>
            <person name="Mehta T."/>
            <person name="Montmayeur A."/>
            <person name="Murphy C."/>
            <person name="Neiman D."/>
            <person name="Pearson M."/>
            <person name="Priest M."/>
            <person name="Roberts A."/>
            <person name="Saif S."/>
            <person name="Shea T."/>
            <person name="Shenoy N."/>
            <person name="Sisk P."/>
            <person name="Stolte C."/>
            <person name="Sykes S."/>
            <person name="White J."/>
            <person name="Yandava C."/>
            <person name="Wortman J."/>
            <person name="Nusbaum C."/>
            <person name="Birren B."/>
        </authorList>
    </citation>
    <scope>NUCLEOTIDE SEQUENCE</scope>
    <source>
        <strain evidence="15">P1A1 Lamole</strain>
    </source>
</reference>
<dbReference type="PRINTS" id="PR00344">
    <property type="entry name" value="BCTRLSENSOR"/>
</dbReference>
<dbReference type="InterPro" id="IPR003661">
    <property type="entry name" value="HisK_dim/P_dom"/>
</dbReference>
<dbReference type="GO" id="GO:0005524">
    <property type="term" value="F:ATP binding"/>
    <property type="evidence" value="ECO:0007669"/>
    <property type="project" value="UniProtKB-KW"/>
</dbReference>
<evidence type="ECO:0000256" key="4">
    <source>
        <dbReference type="ARBA" id="ARBA00022679"/>
    </source>
</evidence>
<evidence type="ECO:0000256" key="6">
    <source>
        <dbReference type="ARBA" id="ARBA00022777"/>
    </source>
</evidence>
<dbReference type="Pfam" id="PF00069">
    <property type="entry name" value="Pkinase"/>
    <property type="match status" value="1"/>
</dbReference>
<dbReference type="InterPro" id="IPR036097">
    <property type="entry name" value="HisK_dim/P_sf"/>
</dbReference>
<feature type="compositionally biased region" description="Low complexity" evidence="11">
    <location>
        <begin position="173"/>
        <end position="188"/>
    </location>
</feature>
<dbReference type="InterPro" id="IPR029016">
    <property type="entry name" value="GAF-like_dom_sf"/>
</dbReference>
<dbReference type="InterPro" id="IPR036890">
    <property type="entry name" value="HATPase_C_sf"/>
</dbReference>
<dbReference type="SMART" id="SM00388">
    <property type="entry name" value="HisKA"/>
    <property type="match status" value="1"/>
</dbReference>
<keyword evidence="3 9" id="KW-0597">Phosphoprotein</keyword>
<dbReference type="SUPFAM" id="SSF52172">
    <property type="entry name" value="CheY-like"/>
    <property type="match status" value="2"/>
</dbReference>
<dbReference type="CDD" id="cd17546">
    <property type="entry name" value="REC_hyHK_CKI1_RcsC-like"/>
    <property type="match status" value="1"/>
</dbReference>
<feature type="region of interest" description="Disordered" evidence="11">
    <location>
        <begin position="2560"/>
        <end position="2615"/>
    </location>
</feature>
<dbReference type="InterPro" id="IPR003018">
    <property type="entry name" value="GAF"/>
</dbReference>
<feature type="compositionally biased region" description="Basic and acidic residues" evidence="11">
    <location>
        <begin position="1724"/>
        <end position="1738"/>
    </location>
</feature>
<name>U5H257_USTV1</name>
<evidence type="ECO:0000313" key="15">
    <source>
        <dbReference type="EMBL" id="KDE08412.1"/>
    </source>
</evidence>
<feature type="region of interest" description="Disordered" evidence="11">
    <location>
        <begin position="535"/>
        <end position="557"/>
    </location>
</feature>
<dbReference type="HOGENOM" id="CLU_000445_34_2_1"/>
<dbReference type="FunFam" id="3.30.565.10:FF:000010">
    <property type="entry name" value="Sensor histidine kinase RcsC"/>
    <property type="match status" value="1"/>
</dbReference>
<feature type="domain" description="Histidine kinase" evidence="13">
    <location>
        <begin position="1995"/>
        <end position="2222"/>
    </location>
</feature>
<dbReference type="GO" id="GO:0004674">
    <property type="term" value="F:protein serine/threonine kinase activity"/>
    <property type="evidence" value="ECO:0007669"/>
    <property type="project" value="UniProtKB-KW"/>
</dbReference>
<dbReference type="STRING" id="683840.U5H257"/>
<evidence type="ECO:0000256" key="9">
    <source>
        <dbReference type="PROSITE-ProRule" id="PRU00169"/>
    </source>
</evidence>
<dbReference type="Proteomes" id="UP000017200">
    <property type="component" value="Unassembled WGS sequence"/>
</dbReference>
<keyword evidence="15" id="KW-0723">Serine/threonine-protein kinase</keyword>
<dbReference type="Pfam" id="PF02518">
    <property type="entry name" value="HATPase_c"/>
    <property type="match status" value="1"/>
</dbReference>
<dbReference type="SMART" id="SM00065">
    <property type="entry name" value="GAF"/>
    <property type="match status" value="1"/>
</dbReference>
<dbReference type="SUPFAM" id="SSF55874">
    <property type="entry name" value="ATPase domain of HSP90 chaperone/DNA topoisomerase II/histidine kinase"/>
    <property type="match status" value="1"/>
</dbReference>